<dbReference type="Gene3D" id="3.30.450.40">
    <property type="match status" value="1"/>
</dbReference>
<dbReference type="Pfam" id="PF00563">
    <property type="entry name" value="EAL"/>
    <property type="match status" value="1"/>
</dbReference>
<dbReference type="SUPFAM" id="SSF141868">
    <property type="entry name" value="EAL domain-like"/>
    <property type="match status" value="1"/>
</dbReference>
<organism evidence="2 3">
    <name type="scientific">Reinekea marina</name>
    <dbReference type="NCBI Taxonomy" id="1310421"/>
    <lineage>
        <taxon>Bacteria</taxon>
        <taxon>Pseudomonadati</taxon>
        <taxon>Pseudomonadota</taxon>
        <taxon>Gammaproteobacteria</taxon>
        <taxon>Oceanospirillales</taxon>
        <taxon>Saccharospirillaceae</taxon>
        <taxon>Reinekea</taxon>
    </lineage>
</organism>
<reference evidence="3" key="1">
    <citation type="journal article" date="2019" name="Int. J. Syst. Evol. Microbiol.">
        <title>The Global Catalogue of Microorganisms (GCM) 10K type strain sequencing project: providing services to taxonomists for standard genome sequencing and annotation.</title>
        <authorList>
            <consortium name="The Broad Institute Genomics Platform"/>
            <consortium name="The Broad Institute Genome Sequencing Center for Infectious Disease"/>
            <person name="Wu L."/>
            <person name="Ma J."/>
        </authorList>
    </citation>
    <scope>NUCLEOTIDE SEQUENCE [LARGE SCALE GENOMIC DNA]</scope>
    <source>
        <strain evidence="3">CECT 8288</strain>
    </source>
</reference>
<dbReference type="SMART" id="SM00052">
    <property type="entry name" value="EAL"/>
    <property type="match status" value="1"/>
</dbReference>
<evidence type="ECO:0000259" key="1">
    <source>
        <dbReference type="PROSITE" id="PS50883"/>
    </source>
</evidence>
<gene>
    <name evidence="2" type="ORF">ACFOND_13280</name>
</gene>
<dbReference type="InterPro" id="IPR035919">
    <property type="entry name" value="EAL_sf"/>
</dbReference>
<dbReference type="InterPro" id="IPR029016">
    <property type="entry name" value="GAF-like_dom_sf"/>
</dbReference>
<feature type="domain" description="EAL" evidence="1">
    <location>
        <begin position="176"/>
        <end position="414"/>
    </location>
</feature>
<dbReference type="InterPro" id="IPR003018">
    <property type="entry name" value="GAF"/>
</dbReference>
<dbReference type="SMART" id="SM00065">
    <property type="entry name" value="GAF"/>
    <property type="match status" value="1"/>
</dbReference>
<dbReference type="CDD" id="cd01948">
    <property type="entry name" value="EAL"/>
    <property type="match status" value="1"/>
</dbReference>
<dbReference type="PANTHER" id="PTHR33121:SF76">
    <property type="entry name" value="SIGNALING PROTEIN"/>
    <property type="match status" value="1"/>
</dbReference>
<dbReference type="PROSITE" id="PS50883">
    <property type="entry name" value="EAL"/>
    <property type="match status" value="1"/>
</dbReference>
<dbReference type="Gene3D" id="3.20.20.450">
    <property type="entry name" value="EAL domain"/>
    <property type="match status" value="1"/>
</dbReference>
<dbReference type="Proteomes" id="UP001595710">
    <property type="component" value="Unassembled WGS sequence"/>
</dbReference>
<evidence type="ECO:0000313" key="3">
    <source>
        <dbReference type="Proteomes" id="UP001595710"/>
    </source>
</evidence>
<dbReference type="InterPro" id="IPR001633">
    <property type="entry name" value="EAL_dom"/>
</dbReference>
<dbReference type="InterPro" id="IPR050706">
    <property type="entry name" value="Cyclic-di-GMP_PDE-like"/>
</dbReference>
<dbReference type="PANTHER" id="PTHR33121">
    <property type="entry name" value="CYCLIC DI-GMP PHOSPHODIESTERASE PDEF"/>
    <property type="match status" value="1"/>
</dbReference>
<keyword evidence="3" id="KW-1185">Reference proteome</keyword>
<dbReference type="Pfam" id="PF01590">
    <property type="entry name" value="GAF"/>
    <property type="match status" value="1"/>
</dbReference>
<evidence type="ECO:0000313" key="2">
    <source>
        <dbReference type="EMBL" id="MFC3702610.1"/>
    </source>
</evidence>
<proteinExistence type="predicted"/>
<sequence length="414" mass="46264">MTFHTTPNHLESDLLEQLVSKPTGNERVEDKLNKLLTIMREHLGMNVAFISQFVDGKRVFRFIDSNNNSAAINVGDSDPLEETYCKKIVDRNLDSIILDTHENNITRNLTVTEKLSIGSYMGAPIRLSSGEVYGTFCCYKESADSTLNERDFAFLQAACEITSVLIEKNITSEKFRDVCSKRIQSVLNTEKHVIYYQPVFNLQTQGVVGYESLSRFFTDPYRTPDVWFDEASKLRLGVELEVSAIEKALKGLEYLNSSHYIAVNTSPETILSGHLEKVLANVDAKRVVLEITEHSPVQDYEALREALDPLRKKGALLAIDDAGAGYASFQHVLELQADIIKLDLSLTQNIHSQPRKFLLAKALCAFAKSINCRVIAEGVETKAELNSLKELAVDSVQGFLLGRPSPIEDVLNIS</sequence>
<dbReference type="EMBL" id="JBHRYN010000014">
    <property type="protein sequence ID" value="MFC3702610.1"/>
    <property type="molecule type" value="Genomic_DNA"/>
</dbReference>
<dbReference type="RefSeq" id="WP_290282306.1">
    <property type="nucleotide sequence ID" value="NZ_JAUFQI010000001.1"/>
</dbReference>
<dbReference type="SUPFAM" id="SSF55781">
    <property type="entry name" value="GAF domain-like"/>
    <property type="match status" value="1"/>
</dbReference>
<protein>
    <submittedName>
        <fullName evidence="2">EAL domain-containing protein</fullName>
    </submittedName>
</protein>
<comment type="caution">
    <text evidence="2">The sequence shown here is derived from an EMBL/GenBank/DDBJ whole genome shotgun (WGS) entry which is preliminary data.</text>
</comment>
<name>A0ABV7WXK4_9GAMM</name>
<accession>A0ABV7WXK4</accession>